<comment type="function">
    <text evidence="5">DNA-dependent RNA polymerase which catalyzes the transcription of DNA into RNA using the four ribonucleoside triphosphates as substrates.</text>
</comment>
<dbReference type="PANTHER" id="PTHR12709:SF5">
    <property type="entry name" value="DNA-DIRECTED RNA POLYMERASE I SUBUNIT RPA43"/>
    <property type="match status" value="1"/>
</dbReference>
<evidence type="ECO:0000259" key="7">
    <source>
        <dbReference type="Pfam" id="PF17875"/>
    </source>
</evidence>
<keyword evidence="2 5" id="KW-0240">DNA-directed RNA polymerase</keyword>
<feature type="compositionally biased region" description="Basic and acidic residues" evidence="6">
    <location>
        <begin position="58"/>
        <end position="73"/>
    </location>
</feature>
<dbReference type="FunFam" id="2.40.50.1060:FF:000002">
    <property type="entry name" value="DNA-directed RNA polymerase"/>
    <property type="match status" value="1"/>
</dbReference>
<feature type="region of interest" description="Disordered" evidence="6">
    <location>
        <begin position="58"/>
        <end position="79"/>
    </location>
</feature>
<evidence type="ECO:0000256" key="2">
    <source>
        <dbReference type="ARBA" id="ARBA00022478"/>
    </source>
</evidence>
<name>A0A5J9WC87_9POAL</name>
<dbReference type="Gramene" id="TVU45596">
    <property type="protein sequence ID" value="TVU45596"/>
    <property type="gene ID" value="EJB05_05086"/>
</dbReference>
<evidence type="ECO:0000256" key="4">
    <source>
        <dbReference type="ARBA" id="ARBA00023242"/>
    </source>
</evidence>
<accession>A0A5J9WC87</accession>
<dbReference type="AlphaFoldDB" id="A0A5J9WC87"/>
<dbReference type="GO" id="GO:0005736">
    <property type="term" value="C:RNA polymerase I complex"/>
    <property type="evidence" value="ECO:0007669"/>
    <property type="project" value="TreeGrafter"/>
</dbReference>
<dbReference type="GO" id="GO:0006362">
    <property type="term" value="P:transcription elongation by RNA polymerase I"/>
    <property type="evidence" value="ECO:0007669"/>
    <property type="project" value="TreeGrafter"/>
</dbReference>
<proteinExistence type="predicted"/>
<dbReference type="InterPro" id="IPR036898">
    <property type="entry name" value="RNA_pol_Rpb7-like_N_sf"/>
</dbReference>
<evidence type="ECO:0000256" key="1">
    <source>
        <dbReference type="ARBA" id="ARBA00004123"/>
    </source>
</evidence>
<evidence type="ECO:0000313" key="9">
    <source>
        <dbReference type="Proteomes" id="UP000324897"/>
    </source>
</evidence>
<reference evidence="8 9" key="1">
    <citation type="journal article" date="2019" name="Sci. Rep.">
        <title>A high-quality genome of Eragrostis curvula grass provides insights into Poaceae evolution and supports new strategies to enhance forage quality.</title>
        <authorList>
            <person name="Carballo J."/>
            <person name="Santos B.A.C.M."/>
            <person name="Zappacosta D."/>
            <person name="Garbus I."/>
            <person name="Selva J.P."/>
            <person name="Gallo C.A."/>
            <person name="Diaz A."/>
            <person name="Albertini E."/>
            <person name="Caccamo M."/>
            <person name="Echenique V."/>
        </authorList>
    </citation>
    <scope>NUCLEOTIDE SEQUENCE [LARGE SCALE GENOMIC DNA]</scope>
    <source>
        <strain evidence="9">cv. Victoria</strain>
        <tissue evidence="8">Leaf</tissue>
    </source>
</reference>
<comment type="subcellular location">
    <subcellularLocation>
        <location evidence="1 5">Nucleus</location>
    </subcellularLocation>
</comment>
<keyword evidence="4 5" id="KW-0539">Nucleus</keyword>
<dbReference type="Pfam" id="PF17875">
    <property type="entry name" value="RPA43_OB"/>
    <property type="match status" value="1"/>
</dbReference>
<organism evidence="8 9">
    <name type="scientific">Eragrostis curvula</name>
    <name type="common">weeping love grass</name>
    <dbReference type="NCBI Taxonomy" id="38414"/>
    <lineage>
        <taxon>Eukaryota</taxon>
        <taxon>Viridiplantae</taxon>
        <taxon>Streptophyta</taxon>
        <taxon>Embryophyta</taxon>
        <taxon>Tracheophyta</taxon>
        <taxon>Spermatophyta</taxon>
        <taxon>Magnoliopsida</taxon>
        <taxon>Liliopsida</taxon>
        <taxon>Poales</taxon>
        <taxon>Poaceae</taxon>
        <taxon>PACMAD clade</taxon>
        <taxon>Chloridoideae</taxon>
        <taxon>Eragrostideae</taxon>
        <taxon>Eragrostidinae</taxon>
        <taxon>Eragrostis</taxon>
    </lineage>
</organism>
<dbReference type="InterPro" id="IPR045113">
    <property type="entry name" value="Rpb7-like"/>
</dbReference>
<dbReference type="Proteomes" id="UP000324897">
    <property type="component" value="Chromosome 5"/>
</dbReference>
<keyword evidence="9" id="KW-1185">Reference proteome</keyword>
<evidence type="ECO:0000256" key="3">
    <source>
        <dbReference type="ARBA" id="ARBA00023163"/>
    </source>
</evidence>
<dbReference type="GO" id="GO:0006352">
    <property type="term" value="P:DNA-templated transcription initiation"/>
    <property type="evidence" value="ECO:0007669"/>
    <property type="project" value="UniProtKB-UniRule"/>
</dbReference>
<feature type="region of interest" description="Disordered" evidence="6">
    <location>
        <begin position="216"/>
        <end position="263"/>
    </location>
</feature>
<sequence>MEGLRKSEADMMVYVHPSNAADVGRAVARQLSSLLFSYEDCFDGVLLSHEFTIGVTNDKKGKEENTGKDDNRGTEGNMDNQKNIKAKTLNGLVPYLAVPVQASLLLFSPQPNMMLEGTVEMLGKESIHAIVLGVFSAAIMLDDIHEKFKFKRKGDGGSFVSRSDKHHVIKKGSVIRFSVKRVDTDMNCHITGSLIPPHTGSMLWLSLHDDEYASGINSDKRRSRDTNIKVEQDEQEYGKVDNKDGVRNSERPHKSRKRSFEER</sequence>
<dbReference type="InterPro" id="IPR041178">
    <property type="entry name" value="RPA43_OB"/>
</dbReference>
<evidence type="ECO:0000256" key="5">
    <source>
        <dbReference type="RuleBase" id="RU369086"/>
    </source>
</evidence>
<dbReference type="Gene3D" id="3.30.1490.120">
    <property type="entry name" value="RNA polymerase Rpb7-like, N-terminal domain"/>
    <property type="match status" value="1"/>
</dbReference>
<feature type="compositionally biased region" description="Basic and acidic residues" evidence="6">
    <location>
        <begin position="218"/>
        <end position="263"/>
    </location>
</feature>
<gene>
    <name evidence="8" type="ORF">EJB05_05086</name>
</gene>
<dbReference type="PANTHER" id="PTHR12709">
    <property type="entry name" value="DNA-DIRECTED RNA POLYMERASE II, III"/>
    <property type="match status" value="1"/>
</dbReference>
<evidence type="ECO:0000313" key="8">
    <source>
        <dbReference type="EMBL" id="TVU45596.1"/>
    </source>
</evidence>
<protein>
    <recommendedName>
        <fullName evidence="5">DNA-directed RNA polymerase subunit</fullName>
    </recommendedName>
</protein>
<evidence type="ECO:0000256" key="6">
    <source>
        <dbReference type="SAM" id="MobiDB-lite"/>
    </source>
</evidence>
<dbReference type="Gene3D" id="2.40.50.1060">
    <property type="match status" value="1"/>
</dbReference>
<keyword evidence="3 5" id="KW-0804">Transcription</keyword>
<dbReference type="OrthoDB" id="10250504at2759"/>
<dbReference type="EMBL" id="RWGY01000004">
    <property type="protein sequence ID" value="TVU45596.1"/>
    <property type="molecule type" value="Genomic_DNA"/>
</dbReference>
<comment type="caution">
    <text evidence="8">The sequence shown here is derived from an EMBL/GenBank/DDBJ whole genome shotgun (WGS) entry which is preliminary data.</text>
</comment>
<feature type="domain" description="RPA43 OB" evidence="7">
    <location>
        <begin position="109"/>
        <end position="217"/>
    </location>
</feature>